<feature type="non-terminal residue" evidence="1">
    <location>
        <position position="1"/>
    </location>
</feature>
<keyword evidence="2" id="KW-1185">Reference proteome</keyword>
<comment type="caution">
    <text evidence="1">The sequence shown here is derived from an EMBL/GenBank/DDBJ whole genome shotgun (WGS) entry which is preliminary data.</text>
</comment>
<feature type="non-terminal residue" evidence="1">
    <location>
        <position position="143"/>
    </location>
</feature>
<name>A0ACB6Z8X1_THEGA</name>
<reference evidence="1" key="2">
    <citation type="journal article" date="2020" name="Nat. Commun.">
        <title>Large-scale genome sequencing of mycorrhizal fungi provides insights into the early evolution of symbiotic traits.</title>
        <authorList>
            <person name="Miyauchi S."/>
            <person name="Kiss E."/>
            <person name="Kuo A."/>
            <person name="Drula E."/>
            <person name="Kohler A."/>
            <person name="Sanchez-Garcia M."/>
            <person name="Morin E."/>
            <person name="Andreopoulos B."/>
            <person name="Barry K.W."/>
            <person name="Bonito G."/>
            <person name="Buee M."/>
            <person name="Carver A."/>
            <person name="Chen C."/>
            <person name="Cichocki N."/>
            <person name="Clum A."/>
            <person name="Culley D."/>
            <person name="Crous P.W."/>
            <person name="Fauchery L."/>
            <person name="Girlanda M."/>
            <person name="Hayes R.D."/>
            <person name="Keri Z."/>
            <person name="LaButti K."/>
            <person name="Lipzen A."/>
            <person name="Lombard V."/>
            <person name="Magnuson J."/>
            <person name="Maillard F."/>
            <person name="Murat C."/>
            <person name="Nolan M."/>
            <person name="Ohm R.A."/>
            <person name="Pangilinan J."/>
            <person name="Pereira M.F."/>
            <person name="Perotto S."/>
            <person name="Peter M."/>
            <person name="Pfister S."/>
            <person name="Riley R."/>
            <person name="Sitrit Y."/>
            <person name="Stielow J.B."/>
            <person name="Szollosi G."/>
            <person name="Zifcakova L."/>
            <person name="Stursova M."/>
            <person name="Spatafora J.W."/>
            <person name="Tedersoo L."/>
            <person name="Vaario L.M."/>
            <person name="Yamada A."/>
            <person name="Yan M."/>
            <person name="Wang P."/>
            <person name="Xu J."/>
            <person name="Bruns T."/>
            <person name="Baldrian P."/>
            <person name="Vilgalys R."/>
            <person name="Dunand C."/>
            <person name="Henrissat B."/>
            <person name="Grigoriev I.V."/>
            <person name="Hibbett D."/>
            <person name="Nagy L.G."/>
            <person name="Martin F.M."/>
        </authorList>
    </citation>
    <scope>NUCLEOTIDE SEQUENCE</scope>
    <source>
        <strain evidence="1">P2</strain>
    </source>
</reference>
<protein>
    <submittedName>
        <fullName evidence="1">Uncharacterized protein</fullName>
    </submittedName>
</protein>
<proteinExistence type="predicted"/>
<organism evidence="1 2">
    <name type="scientific">Thelephora ganbajun</name>
    <name type="common">Ganba fungus</name>
    <dbReference type="NCBI Taxonomy" id="370292"/>
    <lineage>
        <taxon>Eukaryota</taxon>
        <taxon>Fungi</taxon>
        <taxon>Dikarya</taxon>
        <taxon>Basidiomycota</taxon>
        <taxon>Agaricomycotina</taxon>
        <taxon>Agaricomycetes</taxon>
        <taxon>Thelephorales</taxon>
        <taxon>Thelephoraceae</taxon>
        <taxon>Thelephora</taxon>
    </lineage>
</organism>
<dbReference type="Proteomes" id="UP000886501">
    <property type="component" value="Unassembled WGS sequence"/>
</dbReference>
<accession>A0ACB6Z8X1</accession>
<gene>
    <name evidence="1" type="ORF">BDM02DRAFT_3080647</name>
</gene>
<evidence type="ECO:0000313" key="2">
    <source>
        <dbReference type="Proteomes" id="UP000886501"/>
    </source>
</evidence>
<reference evidence="1" key="1">
    <citation type="submission" date="2019-10" db="EMBL/GenBank/DDBJ databases">
        <authorList>
            <consortium name="DOE Joint Genome Institute"/>
            <person name="Kuo A."/>
            <person name="Miyauchi S."/>
            <person name="Kiss E."/>
            <person name="Drula E."/>
            <person name="Kohler A."/>
            <person name="Sanchez-Garcia M."/>
            <person name="Andreopoulos B."/>
            <person name="Barry K.W."/>
            <person name="Bonito G."/>
            <person name="Buee M."/>
            <person name="Carver A."/>
            <person name="Chen C."/>
            <person name="Cichocki N."/>
            <person name="Clum A."/>
            <person name="Culley D."/>
            <person name="Crous P.W."/>
            <person name="Fauchery L."/>
            <person name="Girlanda M."/>
            <person name="Hayes R."/>
            <person name="Keri Z."/>
            <person name="Labutti K."/>
            <person name="Lipzen A."/>
            <person name="Lombard V."/>
            <person name="Magnuson J."/>
            <person name="Maillard F."/>
            <person name="Morin E."/>
            <person name="Murat C."/>
            <person name="Nolan M."/>
            <person name="Ohm R."/>
            <person name="Pangilinan J."/>
            <person name="Pereira M."/>
            <person name="Perotto S."/>
            <person name="Peter M."/>
            <person name="Riley R."/>
            <person name="Sitrit Y."/>
            <person name="Stielow B."/>
            <person name="Szollosi G."/>
            <person name="Zifcakova L."/>
            <person name="Stursova M."/>
            <person name="Spatafora J.W."/>
            <person name="Tedersoo L."/>
            <person name="Vaario L.-M."/>
            <person name="Yamada A."/>
            <person name="Yan M."/>
            <person name="Wang P."/>
            <person name="Xu J."/>
            <person name="Bruns T."/>
            <person name="Baldrian P."/>
            <person name="Vilgalys R."/>
            <person name="Henrissat B."/>
            <person name="Grigoriev I.V."/>
            <person name="Hibbett D."/>
            <person name="Nagy L.G."/>
            <person name="Martin F.M."/>
        </authorList>
    </citation>
    <scope>NUCLEOTIDE SEQUENCE</scope>
    <source>
        <strain evidence="1">P2</strain>
    </source>
</reference>
<sequence length="143" mass="16529">VHTTLETVDYALGREPSSSLDRTPHYCKKKHGGFAQFVWRMICTSRVSAAVVLVALVYIKRAKPHLRITAERWACERIFVGALVLAGKYLNDKMMKNIIWARCSGIFEHRDIGRMEREMLDILDWDLSVHEEEILAHQKYLSA</sequence>
<evidence type="ECO:0000313" key="1">
    <source>
        <dbReference type="EMBL" id="KAF9645743.1"/>
    </source>
</evidence>
<dbReference type="EMBL" id="MU118079">
    <property type="protein sequence ID" value="KAF9645743.1"/>
    <property type="molecule type" value="Genomic_DNA"/>
</dbReference>